<feature type="signal peptide" evidence="1">
    <location>
        <begin position="1"/>
        <end position="19"/>
    </location>
</feature>
<evidence type="ECO:0000256" key="1">
    <source>
        <dbReference type="SAM" id="SignalP"/>
    </source>
</evidence>
<organism evidence="2 3">
    <name type="scientific">Aromatoleum buckelii</name>
    <dbReference type="NCBI Taxonomy" id="200254"/>
    <lineage>
        <taxon>Bacteria</taxon>
        <taxon>Pseudomonadati</taxon>
        <taxon>Pseudomonadota</taxon>
        <taxon>Betaproteobacteria</taxon>
        <taxon>Rhodocyclales</taxon>
        <taxon>Rhodocyclaceae</taxon>
        <taxon>Aromatoleum</taxon>
    </lineage>
</organism>
<proteinExistence type="predicted"/>
<evidence type="ECO:0000313" key="2">
    <source>
        <dbReference type="EMBL" id="NMF92351.1"/>
    </source>
</evidence>
<feature type="chain" id="PRO_5045735831" description="Dicarboxylate transport domain-containing protein" evidence="1">
    <location>
        <begin position="20"/>
        <end position="658"/>
    </location>
</feature>
<keyword evidence="1" id="KW-0732">Signal</keyword>
<protein>
    <recommendedName>
        <fullName evidence="4">Dicarboxylate transport domain-containing protein</fullName>
    </recommendedName>
</protein>
<dbReference type="RefSeq" id="WP_169197675.1">
    <property type="nucleotide sequence ID" value="NZ_WTVH02000010.1"/>
</dbReference>
<evidence type="ECO:0008006" key="4">
    <source>
        <dbReference type="Google" id="ProtNLM"/>
    </source>
</evidence>
<dbReference type="EMBL" id="WTVH01000004">
    <property type="protein sequence ID" value="NMF92351.1"/>
    <property type="molecule type" value="Genomic_DNA"/>
</dbReference>
<dbReference type="Proteomes" id="UP000601990">
    <property type="component" value="Unassembled WGS sequence"/>
</dbReference>
<evidence type="ECO:0000313" key="3">
    <source>
        <dbReference type="Proteomes" id="UP000601990"/>
    </source>
</evidence>
<accession>A0ABX1N0R0</accession>
<sequence>MMRLAFLLLLLAWSGIAGAGALQLDLGRLAHPVFVIEGLHVRLGDEGEAAELAIERFAIGKRDWQDVTIRCPDFRLERAVVRCLRGMLTVPGLFERTAIDLHLDTRNKSGELNLRMPGREAIDIVIRPDGRIVASLEGLSVARLGKLVDLASWNAVGRLAGRIEYSPTRDGARIKVSGTLGDGGFAQADGLRAAEGVGLDIDLAARRGLAGWDWQGRVAWNAGEAYLHPLYLVAGPVIEAAGRLEGEMLTVARARLELEGVRAIAANAEIGLQPVAVRSLAFSVADADLAVVGPRYLAPAFAPSATDRLRFSGHVSAAATVEEGVPTTVELAFDEAGFSLSDKELSFGPLTGVVPWRAEARTEARLAVGGGRWQKLALGAFELIAQLDGQRVDVDRVAIPVLDGALVLERLALAHDATGWHGSGAAVVEPISMALLAEAAGLPPMSGVLSASLPGLRVAPGEISLDGALVISVFDGYLQATRLQLLEPFGVASHLYADVQARHLDLAQLTEAFSFGSVSGFVDAHVLGLELARWRPVRFDARVLSSPGNYPRRISQRAVQNISALGGPGAVAALQRGLLGLFETFGYRDIGISCVLRDGVCRMDGLDDRMAPGDGYYIVRGGGIPALNVIGYNRRVDWNELIDRLQRVIASNASPVIQ</sequence>
<comment type="caution">
    <text evidence="2">The sequence shown here is derived from an EMBL/GenBank/DDBJ whole genome shotgun (WGS) entry which is preliminary data.</text>
</comment>
<keyword evidence="3" id="KW-1185">Reference proteome</keyword>
<gene>
    <name evidence="2" type="ORF">GO608_03265</name>
</gene>
<name>A0ABX1N0R0_9RHOO</name>
<reference evidence="2" key="1">
    <citation type="submission" date="2019-12" db="EMBL/GenBank/DDBJ databases">
        <title>Comparative genomics gives insights into the taxonomy of the Azoarcus-Aromatoleum group and reveals separate origins of nif in the plant-associated Azoarcus and non-plant-associated Aromatoleum sub-groups.</title>
        <authorList>
            <person name="Lafos M."/>
            <person name="Maluk M."/>
            <person name="Batista M."/>
            <person name="Junghare M."/>
            <person name="Carmona M."/>
            <person name="Faoro H."/>
            <person name="Cruz L.M."/>
            <person name="Battistoni F."/>
            <person name="De Souza E."/>
            <person name="Pedrosa F."/>
            <person name="Chen W.-M."/>
            <person name="Poole P.S."/>
            <person name="Dixon R.A."/>
            <person name="James E.K."/>
        </authorList>
    </citation>
    <scope>NUCLEOTIDE SEQUENCE</scope>
    <source>
        <strain evidence="2">U120</strain>
    </source>
</reference>